<organism evidence="2 3">
    <name type="scientific">Streptococcus caprae</name>
    <dbReference type="NCBI Taxonomy" id="1640501"/>
    <lineage>
        <taxon>Bacteria</taxon>
        <taxon>Bacillati</taxon>
        <taxon>Bacillota</taxon>
        <taxon>Bacilli</taxon>
        <taxon>Lactobacillales</taxon>
        <taxon>Streptococcaceae</taxon>
        <taxon>Streptococcus</taxon>
    </lineage>
</organism>
<accession>A0ABV8CU45</accession>
<evidence type="ECO:0000313" key="2">
    <source>
        <dbReference type="EMBL" id="MFC3927512.1"/>
    </source>
</evidence>
<comment type="similarity">
    <text evidence="1">Belongs to the UPF0246 family.</text>
</comment>
<sequence length="242" mass="28022">MKIILPNAKELNTYLEAQPAPVLSQQSQAILDLMQELSPEELSHCYKLNLDRCQLEADRWQRISQGDAKAYPAWLLYDGLMFRYMKRQGLTQTERNYLAKTAFIATGFYGLISVFDPISPHRLDFQVPVRIEGQSLKQYWRQQFYQVVADDELVLDLVSSEFKAVFSPQQQKRMIKLTFMEEKSGQLKVHSTISKKGRGRFLSLMAEQQVQSLEALKVLQTDGFSYREDLSSSHELVFVRPT</sequence>
<name>A0ABV8CU45_9STRE</name>
<dbReference type="NCBIfam" id="NF002543">
    <property type="entry name" value="PRK02101.1-4"/>
    <property type="match status" value="1"/>
</dbReference>
<dbReference type="Pfam" id="PF03883">
    <property type="entry name" value="H2O2_YaaD"/>
    <property type="match status" value="1"/>
</dbReference>
<dbReference type="PANTHER" id="PTHR30283">
    <property type="entry name" value="PEROXIDE STRESS RESPONSE PROTEIN YAAA"/>
    <property type="match status" value="1"/>
</dbReference>
<comment type="caution">
    <text evidence="2">The sequence shown here is derived from an EMBL/GenBank/DDBJ whole genome shotgun (WGS) entry which is preliminary data.</text>
</comment>
<gene>
    <name evidence="2" type="primary">yaaA</name>
    <name evidence="2" type="ORF">ACFORF_02540</name>
</gene>
<dbReference type="Proteomes" id="UP001595807">
    <property type="component" value="Unassembled WGS sequence"/>
</dbReference>
<protein>
    <recommendedName>
        <fullName evidence="1">UPF0246 protein ACFORF_02540</fullName>
    </recommendedName>
</protein>
<dbReference type="InterPro" id="IPR005583">
    <property type="entry name" value="YaaA"/>
</dbReference>
<proteinExistence type="inferred from homology"/>
<keyword evidence="3" id="KW-1185">Reference proteome</keyword>
<evidence type="ECO:0000313" key="3">
    <source>
        <dbReference type="Proteomes" id="UP001595807"/>
    </source>
</evidence>
<dbReference type="RefSeq" id="WP_380425169.1">
    <property type="nucleotide sequence ID" value="NZ_JBHRZV010000015.1"/>
</dbReference>
<dbReference type="EMBL" id="JBHRZV010000015">
    <property type="protein sequence ID" value="MFC3927512.1"/>
    <property type="molecule type" value="Genomic_DNA"/>
</dbReference>
<dbReference type="PANTHER" id="PTHR30283:SF4">
    <property type="entry name" value="PEROXIDE STRESS RESISTANCE PROTEIN YAAA"/>
    <property type="match status" value="1"/>
</dbReference>
<evidence type="ECO:0000256" key="1">
    <source>
        <dbReference type="HAMAP-Rule" id="MF_00652"/>
    </source>
</evidence>
<reference evidence="3" key="1">
    <citation type="journal article" date="2019" name="Int. J. Syst. Evol. Microbiol.">
        <title>The Global Catalogue of Microorganisms (GCM) 10K type strain sequencing project: providing services to taxonomists for standard genome sequencing and annotation.</title>
        <authorList>
            <consortium name="The Broad Institute Genomics Platform"/>
            <consortium name="The Broad Institute Genome Sequencing Center for Infectious Disease"/>
            <person name="Wu L."/>
            <person name="Ma J."/>
        </authorList>
    </citation>
    <scope>NUCLEOTIDE SEQUENCE [LARGE SCALE GENOMIC DNA]</scope>
    <source>
        <strain evidence="3">CCUG 67170</strain>
    </source>
</reference>
<dbReference type="HAMAP" id="MF_00652">
    <property type="entry name" value="UPF0246"/>
    <property type="match status" value="1"/>
</dbReference>